<dbReference type="RefSeq" id="WP_016419660.1">
    <property type="nucleotide sequence ID" value="NZ_FNND01000001.1"/>
</dbReference>
<evidence type="ECO:0000313" key="3">
    <source>
        <dbReference type="EMBL" id="SDW15695.1"/>
    </source>
</evidence>
<dbReference type="GeneID" id="85017755"/>
<evidence type="ECO:0000256" key="1">
    <source>
        <dbReference type="SAM" id="SignalP"/>
    </source>
</evidence>
<feature type="domain" description="AB hydrolase-1" evidence="2">
    <location>
        <begin position="36"/>
        <end position="264"/>
    </location>
</feature>
<dbReference type="Proteomes" id="UP000182771">
    <property type="component" value="Unassembled WGS sequence"/>
</dbReference>
<dbReference type="InterPro" id="IPR050266">
    <property type="entry name" value="AB_hydrolase_sf"/>
</dbReference>
<feature type="signal peptide" evidence="1">
    <location>
        <begin position="1"/>
        <end position="23"/>
    </location>
</feature>
<evidence type="ECO:0000259" key="2">
    <source>
        <dbReference type="Pfam" id="PF00561"/>
    </source>
</evidence>
<gene>
    <name evidence="3" type="ORF">SAMN05444420_101379</name>
</gene>
<dbReference type="Pfam" id="PF00561">
    <property type="entry name" value="Abhydrolase_1"/>
    <property type="match status" value="1"/>
</dbReference>
<sequence>MKKITITTLLFLFIFPLCTLGQAAPFSVQKTGEKGNPILFIPGLACSAEVWQDTVKEFSPNHICYLFTMAGFAGVTPVKNPSLENWAEAIISYIKKEKIKQPIIVGHSLGGMLAMKIAAKEPKLLQKIVVVDALPALAALSNSDFKVDPNKDCSPIIKEFVDMSKEKFEQTQRSSMVYYTENKEKIPQIVQWSVDSDRETIAKMVCELSNTDLREEIQQIQVPTLVLLESVFSFSKNKIEQQYAKLPKKELKYANKGLHFVMYDDYDWYIQQLKEFIQ</sequence>
<comment type="caution">
    <text evidence="3">The sequence shown here is derived from an EMBL/GenBank/DDBJ whole genome shotgun (WGS) entry which is preliminary data.</text>
</comment>
<dbReference type="PANTHER" id="PTHR43798">
    <property type="entry name" value="MONOACYLGLYCEROL LIPASE"/>
    <property type="match status" value="1"/>
</dbReference>
<protein>
    <submittedName>
        <fullName evidence="3">Pimeloyl-ACP methyl ester carboxylesterase</fullName>
    </submittedName>
</protein>
<dbReference type="EMBL" id="FNND01000001">
    <property type="protein sequence ID" value="SDW15695.1"/>
    <property type="molecule type" value="Genomic_DNA"/>
</dbReference>
<dbReference type="InterPro" id="IPR000073">
    <property type="entry name" value="AB_hydrolase_1"/>
</dbReference>
<keyword evidence="4" id="KW-1185">Reference proteome</keyword>
<keyword evidence="1" id="KW-0732">Signal</keyword>
<name>A0A1H2R8S5_9FLAO</name>
<reference evidence="3 4" key="1">
    <citation type="submission" date="2016-10" db="EMBL/GenBank/DDBJ databases">
        <authorList>
            <person name="Varghese N."/>
            <person name="Submissions S."/>
        </authorList>
    </citation>
    <scope>NUCLEOTIDE SEQUENCE [LARGE SCALE GENOMIC DNA]</scope>
    <source>
        <strain evidence="3 4">DSM 11449</strain>
    </source>
</reference>
<dbReference type="Gene3D" id="3.40.50.1820">
    <property type="entry name" value="alpha/beta hydrolase"/>
    <property type="match status" value="1"/>
</dbReference>
<evidence type="ECO:0000313" key="4">
    <source>
        <dbReference type="Proteomes" id="UP000182771"/>
    </source>
</evidence>
<dbReference type="SUPFAM" id="SSF53474">
    <property type="entry name" value="alpha/beta-Hydrolases"/>
    <property type="match status" value="1"/>
</dbReference>
<dbReference type="InterPro" id="IPR029058">
    <property type="entry name" value="AB_hydrolase_fold"/>
</dbReference>
<dbReference type="OrthoDB" id="7172093at2"/>
<accession>A0A1H2R8S5</accession>
<organism evidence="3 4">
    <name type="scientific">Capnocytophaga granulosa</name>
    <dbReference type="NCBI Taxonomy" id="45242"/>
    <lineage>
        <taxon>Bacteria</taxon>
        <taxon>Pseudomonadati</taxon>
        <taxon>Bacteroidota</taxon>
        <taxon>Flavobacteriia</taxon>
        <taxon>Flavobacteriales</taxon>
        <taxon>Flavobacteriaceae</taxon>
        <taxon>Capnocytophaga</taxon>
    </lineage>
</organism>
<feature type="chain" id="PRO_5028933698" evidence="1">
    <location>
        <begin position="24"/>
        <end position="278"/>
    </location>
</feature>
<proteinExistence type="predicted"/>
<dbReference type="AlphaFoldDB" id="A0A1H2R8S5"/>